<protein>
    <recommendedName>
        <fullName evidence="9">Major facilitator superfamily (MFS) profile domain-containing protein</fullName>
    </recommendedName>
</protein>
<dbReference type="PROSITE" id="PS50850">
    <property type="entry name" value="MFS"/>
    <property type="match status" value="1"/>
</dbReference>
<dbReference type="Pfam" id="PF07690">
    <property type="entry name" value="MFS_1"/>
    <property type="match status" value="1"/>
</dbReference>
<dbReference type="InterPro" id="IPR011701">
    <property type="entry name" value="MFS"/>
</dbReference>
<dbReference type="SUPFAM" id="SSF103473">
    <property type="entry name" value="MFS general substrate transporter"/>
    <property type="match status" value="1"/>
</dbReference>
<keyword evidence="3 8" id="KW-0812">Transmembrane</keyword>
<evidence type="ECO:0000313" key="11">
    <source>
        <dbReference type="Proteomes" id="UP001160390"/>
    </source>
</evidence>
<feature type="transmembrane region" description="Helical" evidence="8">
    <location>
        <begin position="217"/>
        <end position="236"/>
    </location>
</feature>
<comment type="similarity">
    <text evidence="2">Belongs to the major facilitator superfamily.</text>
</comment>
<feature type="transmembrane region" description="Helical" evidence="8">
    <location>
        <begin position="248"/>
        <end position="268"/>
    </location>
</feature>
<comment type="subcellular location">
    <subcellularLocation>
        <location evidence="1">Membrane</location>
        <topology evidence="1">Multi-pass membrane protein</topology>
    </subcellularLocation>
</comment>
<dbReference type="EMBL" id="CABFNP030000852">
    <property type="protein sequence ID" value="CAI6088647.1"/>
    <property type="molecule type" value="Genomic_DNA"/>
</dbReference>
<dbReference type="InterPro" id="IPR036259">
    <property type="entry name" value="MFS_trans_sf"/>
</dbReference>
<feature type="transmembrane region" description="Helical" evidence="8">
    <location>
        <begin position="384"/>
        <end position="411"/>
    </location>
</feature>
<organism evidence="10 11">
    <name type="scientific">Clonostachys chloroleuca</name>
    <dbReference type="NCBI Taxonomy" id="1926264"/>
    <lineage>
        <taxon>Eukaryota</taxon>
        <taxon>Fungi</taxon>
        <taxon>Dikarya</taxon>
        <taxon>Ascomycota</taxon>
        <taxon>Pezizomycotina</taxon>
        <taxon>Sordariomycetes</taxon>
        <taxon>Hypocreomycetidae</taxon>
        <taxon>Hypocreales</taxon>
        <taxon>Bionectriaceae</taxon>
        <taxon>Clonostachys</taxon>
    </lineage>
</organism>
<evidence type="ECO:0000256" key="7">
    <source>
        <dbReference type="SAM" id="MobiDB-lite"/>
    </source>
</evidence>
<dbReference type="Proteomes" id="UP001160390">
    <property type="component" value="Unassembled WGS sequence"/>
</dbReference>
<dbReference type="InterPro" id="IPR020846">
    <property type="entry name" value="MFS_dom"/>
</dbReference>
<evidence type="ECO:0000256" key="4">
    <source>
        <dbReference type="ARBA" id="ARBA00022989"/>
    </source>
</evidence>
<evidence type="ECO:0000256" key="3">
    <source>
        <dbReference type="ARBA" id="ARBA00022692"/>
    </source>
</evidence>
<dbReference type="PANTHER" id="PTHR23502:SF68">
    <property type="entry name" value="MULTIDRUG TRANSPORTER, PUTATIVE (AFU_ORTHOLOGUE AFUA_3G01120)-RELATED"/>
    <property type="match status" value="1"/>
</dbReference>
<feature type="transmembrane region" description="Helical" evidence="8">
    <location>
        <begin position="280"/>
        <end position="309"/>
    </location>
</feature>
<feature type="compositionally biased region" description="Polar residues" evidence="7">
    <location>
        <begin position="51"/>
        <end position="79"/>
    </location>
</feature>
<evidence type="ECO:0000256" key="8">
    <source>
        <dbReference type="SAM" id="Phobius"/>
    </source>
</evidence>
<feature type="transmembrane region" description="Helical" evidence="8">
    <location>
        <begin position="191"/>
        <end position="211"/>
    </location>
</feature>
<dbReference type="AlphaFoldDB" id="A0AA35M1F5"/>
<feature type="compositionally biased region" description="Basic and acidic residues" evidence="7">
    <location>
        <begin position="1"/>
        <end position="29"/>
    </location>
</feature>
<keyword evidence="11" id="KW-1185">Reference proteome</keyword>
<proteinExistence type="inferred from homology"/>
<reference evidence="10" key="1">
    <citation type="submission" date="2023-01" db="EMBL/GenBank/DDBJ databases">
        <authorList>
            <person name="Piombo E."/>
        </authorList>
    </citation>
    <scope>NUCLEOTIDE SEQUENCE</scope>
</reference>
<sequence>MTADSEKDVKPTEATQKEEESGSSRESSREQQPIAPNPVLEKLIAEESTAKPPSTISMTKQPDSENVTIVNDDTPQPSSEESDVEKQRLPSSEVEAIDDPNIVSWDGDGDPANPYNWKSWRKVVNCILISALSFLTPLGSSMFAPGVTDLMIEFQMTSRSLGSFVVSVYVLGFAAGPMIFAPLSEIYGRGIIYHTTNLCFLAFTIACAVAPSFSSLIGFRFLAGLFGSVPLTNGGGSIADMIHQEKRGAAMSAFAVGPLLGPIIGPVVGGYVSEALGWRWVFWILSCLSGFITITFFVFSAETYAPVLLERKTRRLRRETGNMNLRSKLDEGLLPKDYFVRGIVRPFKMLFFSPICIIAALYVALGYGYLYLMFSSLSPLIQQIYHFGTGAAGLAFLGFGVGSMIGVVFFARLSDVYIKKKAREEAELAAAEGREPAGLKPEYRLPPLRFGALLLPTGLFIYGWTAYYKVHWIAPIIGTAVMGAGNLMIFMSFQMYLVDTFAQYSASALASNSVVRSILGAVLPLAAFPMYDKLGLGWGNSLLGFIAAALIPVPWLVLKYGEYLRKRFEIKNL</sequence>
<dbReference type="PANTHER" id="PTHR23502">
    <property type="entry name" value="MAJOR FACILITATOR SUPERFAMILY"/>
    <property type="match status" value="1"/>
</dbReference>
<feature type="region of interest" description="Disordered" evidence="7">
    <location>
        <begin position="1"/>
        <end position="95"/>
    </location>
</feature>
<dbReference type="GO" id="GO:0022857">
    <property type="term" value="F:transmembrane transporter activity"/>
    <property type="evidence" value="ECO:0007669"/>
    <property type="project" value="InterPro"/>
</dbReference>
<keyword evidence="5 8" id="KW-0472">Membrane</keyword>
<evidence type="ECO:0000256" key="1">
    <source>
        <dbReference type="ARBA" id="ARBA00004141"/>
    </source>
</evidence>
<accession>A0AA35M1F5</accession>
<keyword evidence="6" id="KW-0325">Glycoprotein</keyword>
<evidence type="ECO:0000256" key="5">
    <source>
        <dbReference type="ARBA" id="ARBA00023136"/>
    </source>
</evidence>
<name>A0AA35M1F5_9HYPO</name>
<keyword evidence="4 8" id="KW-1133">Transmembrane helix</keyword>
<evidence type="ECO:0000313" key="10">
    <source>
        <dbReference type="EMBL" id="CAI6088647.1"/>
    </source>
</evidence>
<comment type="caution">
    <text evidence="10">The sequence shown here is derived from an EMBL/GenBank/DDBJ whole genome shotgun (WGS) entry which is preliminary data.</text>
</comment>
<feature type="domain" description="Major facilitator superfamily (MFS) profile" evidence="9">
    <location>
        <begin position="125"/>
        <end position="567"/>
    </location>
</feature>
<feature type="transmembrane region" description="Helical" evidence="8">
    <location>
        <begin position="123"/>
        <end position="144"/>
    </location>
</feature>
<dbReference type="GO" id="GO:0016020">
    <property type="term" value="C:membrane"/>
    <property type="evidence" value="ECO:0007669"/>
    <property type="project" value="UniProtKB-SubCell"/>
</dbReference>
<evidence type="ECO:0000259" key="9">
    <source>
        <dbReference type="PROSITE" id="PS50850"/>
    </source>
</evidence>
<feature type="transmembrane region" description="Helical" evidence="8">
    <location>
        <begin position="514"/>
        <end position="531"/>
    </location>
</feature>
<feature type="transmembrane region" description="Helical" evidence="8">
    <location>
        <begin position="537"/>
        <end position="558"/>
    </location>
</feature>
<evidence type="ECO:0000256" key="2">
    <source>
        <dbReference type="ARBA" id="ARBA00008335"/>
    </source>
</evidence>
<dbReference type="Gene3D" id="1.20.1250.20">
    <property type="entry name" value="MFS general substrate transporter like domains"/>
    <property type="match status" value="1"/>
</dbReference>
<evidence type="ECO:0000256" key="6">
    <source>
        <dbReference type="ARBA" id="ARBA00023180"/>
    </source>
</evidence>
<dbReference type="CDD" id="cd17323">
    <property type="entry name" value="MFS_Tpo1_MDR_like"/>
    <property type="match status" value="1"/>
</dbReference>
<feature type="transmembrane region" description="Helical" evidence="8">
    <location>
        <begin position="448"/>
        <end position="466"/>
    </location>
</feature>
<feature type="transmembrane region" description="Helical" evidence="8">
    <location>
        <begin position="472"/>
        <end position="493"/>
    </location>
</feature>
<gene>
    <name evidence="10" type="ORF">CCHLO57077_00016483</name>
</gene>
<feature type="transmembrane region" description="Helical" evidence="8">
    <location>
        <begin position="164"/>
        <end position="184"/>
    </location>
</feature>
<dbReference type="FunFam" id="1.20.1250.20:FF:000011">
    <property type="entry name" value="MFS multidrug transporter, putative"/>
    <property type="match status" value="1"/>
</dbReference>
<feature type="transmembrane region" description="Helical" evidence="8">
    <location>
        <begin position="349"/>
        <end position="372"/>
    </location>
</feature>